<dbReference type="EMBL" id="JADBEO010000012">
    <property type="protein sequence ID" value="MDR4306492.1"/>
    <property type="molecule type" value="Genomic_DNA"/>
</dbReference>
<evidence type="ECO:0000313" key="1">
    <source>
        <dbReference type="EMBL" id="MDR4306492.1"/>
    </source>
</evidence>
<sequence>MGVDVMESAGRKHKSLLATDRVHVEDCEQTMRGTTMHMPTTVKTAALGFAAMALAAGPALAVTVQNPTDKALEVVADLGATEPKVTVEPGKSAKLDCPEGCEVRAIGLNSYGVSAKTGDKLTVKDGALAYADGAAGEKGKTKTQ</sequence>
<name>A0ABU1DEG3_9HYPH</name>
<protein>
    <recommendedName>
        <fullName evidence="3">DUF5666 domain-containing protein</fullName>
    </recommendedName>
</protein>
<proteinExistence type="predicted"/>
<comment type="caution">
    <text evidence="1">The sequence shown here is derived from an EMBL/GenBank/DDBJ whole genome shotgun (WGS) entry which is preliminary data.</text>
</comment>
<reference evidence="1" key="1">
    <citation type="submission" date="2020-10" db="EMBL/GenBank/DDBJ databases">
        <authorList>
            <person name="Abbas A."/>
            <person name="Razzaq R."/>
            <person name="Waqas M."/>
            <person name="Abbas N."/>
            <person name="Nielsen T.K."/>
            <person name="Hansen L.H."/>
            <person name="Hussain S."/>
            <person name="Shahid M."/>
        </authorList>
    </citation>
    <scope>NUCLEOTIDE SEQUENCE</scope>
    <source>
        <strain evidence="1">S14</strain>
    </source>
</reference>
<evidence type="ECO:0000313" key="2">
    <source>
        <dbReference type="Proteomes" id="UP001181622"/>
    </source>
</evidence>
<evidence type="ECO:0008006" key="3">
    <source>
        <dbReference type="Google" id="ProtNLM"/>
    </source>
</evidence>
<dbReference type="RefSeq" id="WP_309390421.1">
    <property type="nucleotide sequence ID" value="NZ_JADBEO010000012.1"/>
</dbReference>
<accession>A0ABU1DEG3</accession>
<organism evidence="1 2">
    <name type="scientific">Chelatococcus sambhunathii</name>
    <dbReference type="NCBI Taxonomy" id="363953"/>
    <lineage>
        <taxon>Bacteria</taxon>
        <taxon>Pseudomonadati</taxon>
        <taxon>Pseudomonadota</taxon>
        <taxon>Alphaproteobacteria</taxon>
        <taxon>Hyphomicrobiales</taxon>
        <taxon>Chelatococcaceae</taxon>
        <taxon>Chelatococcus</taxon>
    </lineage>
</organism>
<gene>
    <name evidence="1" type="ORF">IHQ68_07670</name>
</gene>
<dbReference type="Proteomes" id="UP001181622">
    <property type="component" value="Unassembled WGS sequence"/>
</dbReference>
<keyword evidence="2" id="KW-1185">Reference proteome</keyword>